<evidence type="ECO:0000313" key="2">
    <source>
        <dbReference type="EMBL" id="CCK80735.1"/>
    </source>
</evidence>
<sequence length="90" mass="10351">MKKMIHILERDRTGICTEGECKNLVDQTLKKQQAMINALHVETDIDRVLEGEKERQELINKSDVHSPDSYPDATWTRSRNEAPGFWGGHC</sequence>
<protein>
    <submittedName>
        <fullName evidence="2">Uncharacterized protein</fullName>
    </submittedName>
</protein>
<evidence type="ECO:0000313" key="3">
    <source>
        <dbReference type="Proteomes" id="UP000007347"/>
    </source>
</evidence>
<evidence type="ECO:0000256" key="1">
    <source>
        <dbReference type="SAM" id="MobiDB-lite"/>
    </source>
</evidence>
<proteinExistence type="predicted"/>
<feature type="region of interest" description="Disordered" evidence="1">
    <location>
        <begin position="58"/>
        <end position="90"/>
    </location>
</feature>
<dbReference type="HOGENOM" id="CLU_2436046_0_0_7"/>
<dbReference type="Proteomes" id="UP000007347">
    <property type="component" value="Chromosome"/>
</dbReference>
<gene>
    <name evidence="2" type="ordered locus">TOL2_C25760</name>
</gene>
<dbReference type="AlphaFoldDB" id="K0NIF9"/>
<accession>K0NIF9</accession>
<keyword evidence="3" id="KW-1185">Reference proteome</keyword>
<organism evidence="2 3">
    <name type="scientific">Desulfobacula toluolica (strain DSM 7467 / Tol2)</name>
    <dbReference type="NCBI Taxonomy" id="651182"/>
    <lineage>
        <taxon>Bacteria</taxon>
        <taxon>Pseudomonadati</taxon>
        <taxon>Thermodesulfobacteriota</taxon>
        <taxon>Desulfobacteria</taxon>
        <taxon>Desulfobacterales</taxon>
        <taxon>Desulfobacteraceae</taxon>
        <taxon>Desulfobacula</taxon>
    </lineage>
</organism>
<name>K0NIF9_DESTT</name>
<reference evidence="2 3" key="1">
    <citation type="journal article" date="2013" name="Environ. Microbiol.">
        <title>Complete genome, catabolic sub-proteomes and key-metabolites of Desulfobacula toluolica Tol2, a marine, aromatic compound-degrading, sulfate-reducing bacterium.</title>
        <authorList>
            <person name="Wohlbrand L."/>
            <person name="Jacob J.H."/>
            <person name="Kube M."/>
            <person name="Mussmann M."/>
            <person name="Jarling R."/>
            <person name="Beck A."/>
            <person name="Amann R."/>
            <person name="Wilkes H."/>
            <person name="Reinhardt R."/>
            <person name="Rabus R."/>
        </authorList>
    </citation>
    <scope>NUCLEOTIDE SEQUENCE [LARGE SCALE GENOMIC DNA]</scope>
    <source>
        <strain evidence="3">DSM 7467 / Tol2</strain>
    </source>
</reference>
<dbReference type="OrthoDB" id="5422516at2"/>
<dbReference type="RefSeq" id="WP_014958041.1">
    <property type="nucleotide sequence ID" value="NC_018645.1"/>
</dbReference>
<dbReference type="KEGG" id="dto:TOL2_C25760"/>
<dbReference type="EMBL" id="FO203503">
    <property type="protein sequence ID" value="CCK80735.1"/>
    <property type="molecule type" value="Genomic_DNA"/>
</dbReference>